<dbReference type="GO" id="GO:0003677">
    <property type="term" value="F:DNA binding"/>
    <property type="evidence" value="ECO:0007669"/>
    <property type="project" value="UniProtKB-KW"/>
</dbReference>
<comment type="caution">
    <text evidence="7">The sequence shown here is derived from an EMBL/GenBank/DDBJ whole genome shotgun (WGS) entry which is preliminary data.</text>
</comment>
<dbReference type="PROSITE" id="PS50090">
    <property type="entry name" value="MYB_LIKE"/>
    <property type="match status" value="1"/>
</dbReference>
<evidence type="ECO:0000313" key="8">
    <source>
        <dbReference type="Proteomes" id="UP001281410"/>
    </source>
</evidence>
<dbReference type="GO" id="GO:0005634">
    <property type="term" value="C:nucleus"/>
    <property type="evidence" value="ECO:0007669"/>
    <property type="project" value="UniProtKB-SubCell"/>
</dbReference>
<evidence type="ECO:0000256" key="4">
    <source>
        <dbReference type="SAM" id="MobiDB-lite"/>
    </source>
</evidence>
<dbReference type="SUPFAM" id="SSF46689">
    <property type="entry name" value="Homeodomain-like"/>
    <property type="match status" value="2"/>
</dbReference>
<feature type="domain" description="HTH myb-type" evidence="6">
    <location>
        <begin position="1"/>
        <end position="36"/>
    </location>
</feature>
<dbReference type="InterPro" id="IPR017930">
    <property type="entry name" value="Myb_dom"/>
</dbReference>
<keyword evidence="3" id="KW-0539">Nucleus</keyword>
<dbReference type="InterPro" id="IPR015495">
    <property type="entry name" value="Myb_TF_plants"/>
</dbReference>
<feature type="domain" description="HTH myb-type" evidence="6">
    <location>
        <begin position="72"/>
        <end position="100"/>
    </location>
</feature>
<evidence type="ECO:0000313" key="7">
    <source>
        <dbReference type="EMBL" id="KAK3197930.1"/>
    </source>
</evidence>
<gene>
    <name evidence="7" type="ORF">Dsin_021345</name>
</gene>
<sequence>MGGIAWSEEEDHLLKKCIQQYGEGKWNRIPLLSDSRYVSEDFETKINITCVCSLKLYHMTWDQYINGVTIVSWSLIAARLTGRTGNDIKNYWNCHLSRKLINAEHQNREKQITTKVEVSRPVPRYCNAATPVPPTPCLEEMPHLQPSQEESSSSSTPLILQHPELEQSRNVEINEDVNFAKHKGFNGNGRFQTGCS</sequence>
<keyword evidence="2" id="KW-0238">DNA-binding</keyword>
<feature type="region of interest" description="Disordered" evidence="4">
    <location>
        <begin position="136"/>
        <end position="157"/>
    </location>
</feature>
<dbReference type="Proteomes" id="UP001281410">
    <property type="component" value="Unassembled WGS sequence"/>
</dbReference>
<dbReference type="SMART" id="SM00717">
    <property type="entry name" value="SANT"/>
    <property type="match status" value="1"/>
</dbReference>
<evidence type="ECO:0000259" key="5">
    <source>
        <dbReference type="PROSITE" id="PS50090"/>
    </source>
</evidence>
<dbReference type="Gene3D" id="1.10.10.60">
    <property type="entry name" value="Homeodomain-like"/>
    <property type="match status" value="2"/>
</dbReference>
<dbReference type="PANTHER" id="PTHR47999:SF20">
    <property type="entry name" value="MYB TRANSCRIPTION FACTOR"/>
    <property type="match status" value="1"/>
</dbReference>
<dbReference type="InterPro" id="IPR001005">
    <property type="entry name" value="SANT/Myb"/>
</dbReference>
<dbReference type="EMBL" id="JANJYJ010000007">
    <property type="protein sequence ID" value="KAK3197930.1"/>
    <property type="molecule type" value="Genomic_DNA"/>
</dbReference>
<protein>
    <submittedName>
        <fullName evidence="7">Uncharacterized protein</fullName>
    </submittedName>
</protein>
<accession>A0AAE0A006</accession>
<name>A0AAE0A006_9ROSI</name>
<dbReference type="PROSITE" id="PS51294">
    <property type="entry name" value="HTH_MYB"/>
    <property type="match status" value="2"/>
</dbReference>
<feature type="domain" description="Myb-like" evidence="5">
    <location>
        <begin position="6"/>
        <end position="96"/>
    </location>
</feature>
<comment type="subcellular location">
    <subcellularLocation>
        <location evidence="1">Nucleus</location>
    </subcellularLocation>
</comment>
<evidence type="ECO:0000256" key="3">
    <source>
        <dbReference type="ARBA" id="ARBA00023242"/>
    </source>
</evidence>
<evidence type="ECO:0000256" key="1">
    <source>
        <dbReference type="ARBA" id="ARBA00004123"/>
    </source>
</evidence>
<dbReference type="CDD" id="cd00167">
    <property type="entry name" value="SANT"/>
    <property type="match status" value="1"/>
</dbReference>
<dbReference type="Pfam" id="PF00249">
    <property type="entry name" value="Myb_DNA-binding"/>
    <property type="match status" value="2"/>
</dbReference>
<dbReference type="InterPro" id="IPR009057">
    <property type="entry name" value="Homeodomain-like_sf"/>
</dbReference>
<proteinExistence type="predicted"/>
<evidence type="ECO:0000256" key="2">
    <source>
        <dbReference type="ARBA" id="ARBA00023125"/>
    </source>
</evidence>
<reference evidence="7" key="1">
    <citation type="journal article" date="2023" name="Plant J.">
        <title>Genome sequences and population genomics provide insights into the demographic history, inbreeding, and mutation load of two 'living fossil' tree species of Dipteronia.</title>
        <authorList>
            <person name="Feng Y."/>
            <person name="Comes H.P."/>
            <person name="Chen J."/>
            <person name="Zhu S."/>
            <person name="Lu R."/>
            <person name="Zhang X."/>
            <person name="Li P."/>
            <person name="Qiu J."/>
            <person name="Olsen K.M."/>
            <person name="Qiu Y."/>
        </authorList>
    </citation>
    <scope>NUCLEOTIDE SEQUENCE</scope>
    <source>
        <strain evidence="7">NBL</strain>
    </source>
</reference>
<organism evidence="7 8">
    <name type="scientific">Dipteronia sinensis</name>
    <dbReference type="NCBI Taxonomy" id="43782"/>
    <lineage>
        <taxon>Eukaryota</taxon>
        <taxon>Viridiplantae</taxon>
        <taxon>Streptophyta</taxon>
        <taxon>Embryophyta</taxon>
        <taxon>Tracheophyta</taxon>
        <taxon>Spermatophyta</taxon>
        <taxon>Magnoliopsida</taxon>
        <taxon>eudicotyledons</taxon>
        <taxon>Gunneridae</taxon>
        <taxon>Pentapetalae</taxon>
        <taxon>rosids</taxon>
        <taxon>malvids</taxon>
        <taxon>Sapindales</taxon>
        <taxon>Sapindaceae</taxon>
        <taxon>Hippocastanoideae</taxon>
        <taxon>Acereae</taxon>
        <taxon>Dipteronia</taxon>
    </lineage>
</organism>
<evidence type="ECO:0000259" key="6">
    <source>
        <dbReference type="PROSITE" id="PS51294"/>
    </source>
</evidence>
<keyword evidence="8" id="KW-1185">Reference proteome</keyword>
<dbReference type="PANTHER" id="PTHR47999">
    <property type="entry name" value="TRANSCRIPTION FACTOR MYB8-RELATED-RELATED"/>
    <property type="match status" value="1"/>
</dbReference>
<dbReference type="AlphaFoldDB" id="A0AAE0A006"/>